<dbReference type="InterPro" id="IPR001789">
    <property type="entry name" value="Sig_transdc_resp-reg_receiver"/>
</dbReference>
<dbReference type="CDD" id="cd16922">
    <property type="entry name" value="HATPase_EvgS-ArcB-TorS-like"/>
    <property type="match status" value="1"/>
</dbReference>
<dbReference type="PANTHER" id="PTHR45339">
    <property type="entry name" value="HYBRID SIGNAL TRANSDUCTION HISTIDINE KINASE J"/>
    <property type="match status" value="1"/>
</dbReference>
<dbReference type="SMART" id="SM00387">
    <property type="entry name" value="HATPase_c"/>
    <property type="match status" value="1"/>
</dbReference>
<feature type="domain" description="MHYT" evidence="28">
    <location>
        <begin position="26"/>
        <end position="216"/>
    </location>
</feature>
<dbReference type="InterPro" id="IPR005330">
    <property type="entry name" value="MHYT_dom"/>
</dbReference>
<dbReference type="SUPFAM" id="SSF47384">
    <property type="entry name" value="Homodimeric domain of signal transducing histidine kinase"/>
    <property type="match status" value="1"/>
</dbReference>
<evidence type="ECO:0000256" key="17">
    <source>
        <dbReference type="ARBA" id="ARBA00064003"/>
    </source>
</evidence>
<keyword evidence="13" id="KW-0902">Two-component regulatory system</keyword>
<feature type="modified residue" description="4-aspartylphosphate" evidence="21">
    <location>
        <position position="1060"/>
    </location>
</feature>
<dbReference type="Pfam" id="PF03707">
    <property type="entry name" value="MHYT"/>
    <property type="match status" value="3"/>
</dbReference>
<evidence type="ECO:0000259" key="26">
    <source>
        <dbReference type="PROSITE" id="PS50113"/>
    </source>
</evidence>
<evidence type="ECO:0000256" key="14">
    <source>
        <dbReference type="ARBA" id="ARBA00023026"/>
    </source>
</evidence>
<dbReference type="SMART" id="SM00086">
    <property type="entry name" value="PAC"/>
    <property type="match status" value="4"/>
</dbReference>
<feature type="transmembrane region" description="Helical" evidence="22">
    <location>
        <begin position="186"/>
        <end position="210"/>
    </location>
</feature>
<dbReference type="SUPFAM" id="SSF55785">
    <property type="entry name" value="PYP-like sensor domain (PAS domain)"/>
    <property type="match status" value="4"/>
</dbReference>
<dbReference type="PROSITE" id="PS50113">
    <property type="entry name" value="PAC"/>
    <property type="match status" value="3"/>
</dbReference>
<dbReference type="CDD" id="cd00130">
    <property type="entry name" value="PAS"/>
    <property type="match status" value="3"/>
</dbReference>
<evidence type="ECO:0000256" key="13">
    <source>
        <dbReference type="ARBA" id="ARBA00023012"/>
    </source>
</evidence>
<dbReference type="EC" id="2.7.13.3" evidence="3"/>
<dbReference type="EMBL" id="WWCL01000001">
    <property type="protein sequence ID" value="MYN44832.1"/>
    <property type="molecule type" value="Genomic_DNA"/>
</dbReference>
<evidence type="ECO:0000256" key="6">
    <source>
        <dbReference type="ARBA" id="ARBA00022679"/>
    </source>
</evidence>
<keyword evidence="5 21" id="KW-0597">Phosphoprotein</keyword>
<organism evidence="29 30">
    <name type="scientific">Duganella fentianensis</name>
    <dbReference type="NCBI Taxonomy" id="2692177"/>
    <lineage>
        <taxon>Bacteria</taxon>
        <taxon>Pseudomonadati</taxon>
        <taxon>Pseudomonadota</taxon>
        <taxon>Betaproteobacteria</taxon>
        <taxon>Burkholderiales</taxon>
        <taxon>Oxalobacteraceae</taxon>
        <taxon>Telluria group</taxon>
        <taxon>Duganella</taxon>
    </lineage>
</organism>
<feature type="domain" description="Response regulatory" evidence="24">
    <location>
        <begin position="1006"/>
        <end position="1129"/>
    </location>
</feature>
<dbReference type="Pfam" id="PF00989">
    <property type="entry name" value="PAS"/>
    <property type="match status" value="1"/>
</dbReference>
<evidence type="ECO:0000256" key="4">
    <source>
        <dbReference type="ARBA" id="ARBA00022475"/>
    </source>
</evidence>
<dbReference type="PROSITE" id="PS50894">
    <property type="entry name" value="HPT"/>
    <property type="match status" value="1"/>
</dbReference>
<evidence type="ECO:0000313" key="29">
    <source>
        <dbReference type="EMBL" id="MYN44832.1"/>
    </source>
</evidence>
<comment type="caution">
    <text evidence="29">The sequence shown here is derived from an EMBL/GenBank/DDBJ whole genome shotgun (WGS) entry which is preliminary data.</text>
</comment>
<dbReference type="InterPro" id="IPR003594">
    <property type="entry name" value="HATPase_dom"/>
</dbReference>
<evidence type="ECO:0000256" key="11">
    <source>
        <dbReference type="ARBA" id="ARBA00022840"/>
    </source>
</evidence>
<dbReference type="SUPFAM" id="SSF55874">
    <property type="entry name" value="ATPase domain of HSP90 chaperone/DNA topoisomerase II/histidine kinase"/>
    <property type="match status" value="1"/>
</dbReference>
<keyword evidence="12 22" id="KW-1133">Transmembrane helix</keyword>
<comment type="subcellular location">
    <subcellularLocation>
        <location evidence="2">Cell membrane</location>
        <topology evidence="2">Multi-pass membrane protein</topology>
    </subcellularLocation>
</comment>
<evidence type="ECO:0000259" key="24">
    <source>
        <dbReference type="PROSITE" id="PS50110"/>
    </source>
</evidence>
<dbReference type="PRINTS" id="PR00344">
    <property type="entry name" value="BCTRLSENSOR"/>
</dbReference>
<dbReference type="PROSITE" id="PS50924">
    <property type="entry name" value="MHYT"/>
    <property type="match status" value="1"/>
</dbReference>
<feature type="domain" description="PAC" evidence="26">
    <location>
        <begin position="573"/>
        <end position="624"/>
    </location>
</feature>
<accession>A0A845HVG4</accession>
<evidence type="ECO:0000256" key="16">
    <source>
        <dbReference type="ARBA" id="ARBA00058004"/>
    </source>
</evidence>
<dbReference type="InterPro" id="IPR036097">
    <property type="entry name" value="HisK_dim/P_sf"/>
</dbReference>
<keyword evidence="10" id="KW-0418">Kinase</keyword>
<dbReference type="PANTHER" id="PTHR45339:SF1">
    <property type="entry name" value="HYBRID SIGNAL TRANSDUCTION HISTIDINE KINASE J"/>
    <property type="match status" value="1"/>
</dbReference>
<feature type="domain" description="HPt" evidence="27">
    <location>
        <begin position="1317"/>
        <end position="1415"/>
    </location>
</feature>
<keyword evidence="30" id="KW-1185">Reference proteome</keyword>
<dbReference type="InterPro" id="IPR036641">
    <property type="entry name" value="HPT_dom_sf"/>
</dbReference>
<feature type="domain" description="PAC" evidence="26">
    <location>
        <begin position="697"/>
        <end position="748"/>
    </location>
</feature>
<feature type="domain" description="Response regulatory" evidence="24">
    <location>
        <begin position="1157"/>
        <end position="1274"/>
    </location>
</feature>
<comment type="function">
    <text evidence="16">Member of the two-component regulatory system BvgS/BvgA. Phosphorylates BvgA via a four-step phosphorelay in response to environmental signals.</text>
</comment>
<evidence type="ECO:0000256" key="22">
    <source>
        <dbReference type="PROSITE-ProRule" id="PRU00244"/>
    </source>
</evidence>
<dbReference type="InterPro" id="IPR000700">
    <property type="entry name" value="PAS-assoc_C"/>
</dbReference>
<dbReference type="PROSITE" id="PS50109">
    <property type="entry name" value="HIS_KIN"/>
    <property type="match status" value="1"/>
</dbReference>
<dbReference type="SMART" id="SM00091">
    <property type="entry name" value="PAS"/>
    <property type="match status" value="4"/>
</dbReference>
<dbReference type="Pfam" id="PF00512">
    <property type="entry name" value="HisKA"/>
    <property type="match status" value="1"/>
</dbReference>
<comment type="subunit">
    <text evidence="17">At low DSF concentrations, interacts with RpfF.</text>
</comment>
<dbReference type="Gene3D" id="1.10.287.130">
    <property type="match status" value="1"/>
</dbReference>
<keyword evidence="9" id="KW-0547">Nucleotide-binding</keyword>
<dbReference type="CDD" id="cd17546">
    <property type="entry name" value="REC_hyHK_CKI1_RcsC-like"/>
    <property type="match status" value="2"/>
</dbReference>
<dbReference type="FunFam" id="1.10.287.130:FF:000002">
    <property type="entry name" value="Two-component osmosensing histidine kinase"/>
    <property type="match status" value="1"/>
</dbReference>
<dbReference type="InterPro" id="IPR036890">
    <property type="entry name" value="HATPase_C_sf"/>
</dbReference>
<evidence type="ECO:0000256" key="21">
    <source>
        <dbReference type="PROSITE-ProRule" id="PRU00169"/>
    </source>
</evidence>
<feature type="transmembrane region" description="Helical" evidence="22">
    <location>
        <begin position="28"/>
        <end position="46"/>
    </location>
</feature>
<feature type="domain" description="PAS" evidence="25">
    <location>
        <begin position="260"/>
        <end position="312"/>
    </location>
</feature>
<feature type="transmembrane region" description="Helical" evidence="22">
    <location>
        <begin position="58"/>
        <end position="80"/>
    </location>
</feature>
<dbReference type="SMART" id="SM00073">
    <property type="entry name" value="HPT"/>
    <property type="match status" value="1"/>
</dbReference>
<sequence>MPVFSGNPFSFASAADLAMPQISFSYDYTGIIASVSIAIFASFCAFEMARRREQGRYWVSLGALMLGLGIWAMHFIGMSSFRLNCGVAYEPWLTLASALPGVAAASIALRAIASRRIGYLRLLLAGVVMGSGVGLMHYTGMAAFQFQGRLLYEPGEFVFSLLAAVLSATLALLLNRRIAHSRLRRIPYLASLAAAVVMGLAISSMHYIAMGAARFLPLDGVQITSSISQTSLGLLASFATLMLLSFGLLFVFLYSKTLSARKRYESILSTTQQGFVLIDDTGRIVQNNAAMVGLLKQSSDQIIGKRLSDVLDQVVQDVHGAYQLQANLRCADGSLLPCMAYVNTFVDSADGRQISFALFSDISKRVAAEALAHAREQQFRALLDSTPDPMVISAADGRIVMVNLQAVAFFGYAHDALIGQPVEMLIPAAGHQQFRQDYLQGGQTRRIGGESVLYARTSDGREIPVEVSLSPIETEQGLLIASTLHDVTERLRIESALLAANREQEAILGTASVGIALVQQRVIRQCNHGLDELLGYPVGELKGQPTRCWFHRQEDYDMVGSTGYAQILAGQTYMLDLQLQRKDGSLFWARTSTRAIDQQQPEKGVVVIAWDITAERRAQEQIQLANDEQRAILDTATSGIALIRERTLHRGNRRLHEMFGWPLWEMLGQQTAIWYADEEANRIGGLPYETIWTGQSHTREQQLKRKDGSLFWARLQGNAVDPHDHSKGTVWIIDDITADRELNDALRSAKEKAESATRAKSDFLSNMSHEIRTPMNAIIGMSRLALQTELDRRQRNYIEKVVQAGTNLLGIINDILDFSKIEAGKLAMERIDFQLEDVIDNLGNLLSMKTDEKGLELIFDASAYVPTALVGDPLRLGQVLINLGNNAVKFTDKGEIVLGVSCLRQSADEVELHFWVRDTGIGMTAEQTGRLFQSFTQADSSTTRKYGGTGLGLAISKTLVEMMHGRIWLESAPGQGSVFHFTARFGLQASAQSSRMFTADELRGIRVLVVDDNAAAREILHDMAQSFGLHVATAGGGRQALEMVAAAQAEGAQFDLLLSDWRMPEMDGVQLVGELQRSTRLQAPAVIMVTAYGREEALAAAREQQVELSTVLTKPATPSSLLEAIGEALKRFSLRRRPVAELGQSVQQAMLQLRGARVLLVEDNDLNQELALELLSDAGLQVVLANNGREALDILAGDSAFDGILMDCQMPVMDGYEASRIICQTPALQQIPVIAMTANAMAGDRALVLAAGMRDHIAKPLDVDVMFETMARWIKPSGAAGSQVAPPRRAYPNSIGSVPASLPGIDVATGLATTMQSEKLYRKLLSKFEKSQSQFELHFRTAQHSSDGHAAERCAHTLRGNAGNIGARTLQQQAALLEQLCRGGADAGPIDAALQAVLAELALVLHSLRSMDAAASVVEPPPALPPVIVVSELLAASEKLLPMLEDGDPEAGLRWEEQHELFKAGYPEYWQRIETLLGDFDFEGAQQSLRAAMEARRTEHGGAPQ</sequence>
<keyword evidence="14" id="KW-0843">Virulence</keyword>
<evidence type="ECO:0000256" key="8">
    <source>
        <dbReference type="ARBA" id="ARBA00022729"/>
    </source>
</evidence>
<evidence type="ECO:0000259" key="28">
    <source>
        <dbReference type="PROSITE" id="PS50924"/>
    </source>
</evidence>
<dbReference type="InterPro" id="IPR008207">
    <property type="entry name" value="Sig_transdc_His_kin_Hpt_dom"/>
</dbReference>
<dbReference type="FunFam" id="3.30.565.10:FF:000010">
    <property type="entry name" value="Sensor histidine kinase RcsC"/>
    <property type="match status" value="1"/>
</dbReference>
<comment type="catalytic activity">
    <reaction evidence="1">
        <text>ATP + protein L-histidine = ADP + protein N-phospho-L-histidine.</text>
        <dbReference type="EC" id="2.7.13.3"/>
    </reaction>
</comment>
<evidence type="ECO:0000259" key="23">
    <source>
        <dbReference type="PROSITE" id="PS50109"/>
    </source>
</evidence>
<evidence type="ECO:0000256" key="12">
    <source>
        <dbReference type="ARBA" id="ARBA00022989"/>
    </source>
</evidence>
<dbReference type="Pfam" id="PF13426">
    <property type="entry name" value="PAS_9"/>
    <property type="match status" value="2"/>
</dbReference>
<feature type="transmembrane region" description="Helical" evidence="22">
    <location>
        <begin position="119"/>
        <end position="137"/>
    </location>
</feature>
<dbReference type="InterPro" id="IPR011006">
    <property type="entry name" value="CheY-like_superfamily"/>
</dbReference>
<feature type="domain" description="PAC" evidence="26">
    <location>
        <begin position="447"/>
        <end position="499"/>
    </location>
</feature>
<evidence type="ECO:0000256" key="3">
    <source>
        <dbReference type="ARBA" id="ARBA00012438"/>
    </source>
</evidence>
<dbReference type="InterPro" id="IPR001610">
    <property type="entry name" value="PAC"/>
</dbReference>
<keyword evidence="8" id="KW-0732">Signal</keyword>
<keyword evidence="4" id="KW-1003">Cell membrane</keyword>
<dbReference type="RefSeq" id="WP_161034424.1">
    <property type="nucleotide sequence ID" value="NZ_WWCL01000001.1"/>
</dbReference>
<dbReference type="GO" id="GO:0006355">
    <property type="term" value="P:regulation of DNA-templated transcription"/>
    <property type="evidence" value="ECO:0007669"/>
    <property type="project" value="InterPro"/>
</dbReference>
<evidence type="ECO:0000256" key="18">
    <source>
        <dbReference type="ARBA" id="ARBA00068150"/>
    </source>
</evidence>
<feature type="transmembrane region" description="Helical" evidence="22">
    <location>
        <begin position="157"/>
        <end position="174"/>
    </location>
</feature>
<feature type="modified residue" description="4-aspartylphosphate" evidence="21">
    <location>
        <position position="1207"/>
    </location>
</feature>
<dbReference type="GO" id="GO:0000155">
    <property type="term" value="F:phosphorelay sensor kinase activity"/>
    <property type="evidence" value="ECO:0007669"/>
    <property type="project" value="InterPro"/>
</dbReference>
<dbReference type="InterPro" id="IPR035965">
    <property type="entry name" value="PAS-like_dom_sf"/>
</dbReference>
<dbReference type="Gene3D" id="3.30.565.10">
    <property type="entry name" value="Histidine kinase-like ATPase, C-terminal domain"/>
    <property type="match status" value="1"/>
</dbReference>
<dbReference type="PROSITE" id="PS50110">
    <property type="entry name" value="RESPONSE_REGULATORY"/>
    <property type="match status" value="2"/>
</dbReference>
<dbReference type="Gene3D" id="3.30.450.20">
    <property type="entry name" value="PAS domain"/>
    <property type="match status" value="4"/>
</dbReference>
<dbReference type="Pfam" id="PF00072">
    <property type="entry name" value="Response_reg"/>
    <property type="match status" value="2"/>
</dbReference>
<feature type="modified residue" description="Phosphohistidine" evidence="20">
    <location>
        <position position="1356"/>
    </location>
</feature>
<evidence type="ECO:0000256" key="19">
    <source>
        <dbReference type="ARBA" id="ARBA00070152"/>
    </source>
</evidence>
<evidence type="ECO:0000256" key="15">
    <source>
        <dbReference type="ARBA" id="ARBA00023136"/>
    </source>
</evidence>
<feature type="domain" description="PAS" evidence="25">
    <location>
        <begin position="375"/>
        <end position="427"/>
    </location>
</feature>
<dbReference type="InterPro" id="IPR000014">
    <property type="entry name" value="PAS"/>
</dbReference>
<proteinExistence type="predicted"/>
<feature type="domain" description="Histidine kinase" evidence="23">
    <location>
        <begin position="766"/>
        <end position="987"/>
    </location>
</feature>
<evidence type="ECO:0000256" key="7">
    <source>
        <dbReference type="ARBA" id="ARBA00022692"/>
    </source>
</evidence>
<dbReference type="SMART" id="SM00388">
    <property type="entry name" value="HisKA"/>
    <property type="match status" value="1"/>
</dbReference>
<evidence type="ECO:0000256" key="1">
    <source>
        <dbReference type="ARBA" id="ARBA00000085"/>
    </source>
</evidence>
<gene>
    <name evidence="29" type="ORF">GTP23_07065</name>
</gene>
<evidence type="ECO:0000259" key="27">
    <source>
        <dbReference type="PROSITE" id="PS50894"/>
    </source>
</evidence>
<protein>
    <recommendedName>
        <fullName evidence="18">Sensory/regulatory protein RpfC</fullName>
        <ecNumber evidence="3">2.7.13.3</ecNumber>
    </recommendedName>
    <alternativeName>
        <fullName evidence="19">Virulence sensor protein BvgS</fullName>
    </alternativeName>
</protein>
<dbReference type="InterPro" id="IPR013767">
    <property type="entry name" value="PAS_fold"/>
</dbReference>
<dbReference type="GO" id="GO:0005886">
    <property type="term" value="C:plasma membrane"/>
    <property type="evidence" value="ECO:0007669"/>
    <property type="project" value="UniProtKB-SubCell"/>
</dbReference>
<dbReference type="SUPFAM" id="SSF47226">
    <property type="entry name" value="Histidine-containing phosphotransfer domain, HPT domain"/>
    <property type="match status" value="1"/>
</dbReference>
<evidence type="ECO:0000256" key="2">
    <source>
        <dbReference type="ARBA" id="ARBA00004651"/>
    </source>
</evidence>
<dbReference type="Pfam" id="PF01627">
    <property type="entry name" value="Hpt"/>
    <property type="match status" value="1"/>
</dbReference>
<evidence type="ECO:0000256" key="9">
    <source>
        <dbReference type="ARBA" id="ARBA00022741"/>
    </source>
</evidence>
<keyword evidence="15 22" id="KW-0472">Membrane</keyword>
<dbReference type="NCBIfam" id="TIGR00229">
    <property type="entry name" value="sensory_box"/>
    <property type="match status" value="4"/>
</dbReference>
<dbReference type="CDD" id="cd00082">
    <property type="entry name" value="HisKA"/>
    <property type="match status" value="1"/>
</dbReference>
<evidence type="ECO:0000313" key="30">
    <source>
        <dbReference type="Proteomes" id="UP000444316"/>
    </source>
</evidence>
<keyword evidence="11" id="KW-0067">ATP-binding</keyword>
<dbReference type="Gene3D" id="1.20.120.160">
    <property type="entry name" value="HPT domain"/>
    <property type="match status" value="1"/>
</dbReference>
<keyword evidence="7 22" id="KW-0812">Transmembrane</keyword>
<evidence type="ECO:0000259" key="25">
    <source>
        <dbReference type="PROSITE" id="PS50112"/>
    </source>
</evidence>
<dbReference type="InterPro" id="IPR004358">
    <property type="entry name" value="Sig_transdc_His_kin-like_C"/>
</dbReference>
<dbReference type="GO" id="GO:0005524">
    <property type="term" value="F:ATP binding"/>
    <property type="evidence" value="ECO:0007669"/>
    <property type="project" value="UniProtKB-KW"/>
</dbReference>
<name>A0A845HVG4_9BURK</name>
<reference evidence="29" key="1">
    <citation type="submission" date="2019-12" db="EMBL/GenBank/DDBJ databases">
        <title>Novel species isolated from a subtropical stream in China.</title>
        <authorList>
            <person name="Lu H."/>
        </authorList>
    </citation>
    <scope>NUCLEOTIDE SEQUENCE [LARGE SCALE GENOMIC DNA]</scope>
    <source>
        <strain evidence="29">FT93W</strain>
    </source>
</reference>
<dbReference type="InterPro" id="IPR003661">
    <property type="entry name" value="HisK_dim/P_dom"/>
</dbReference>
<evidence type="ECO:0000256" key="20">
    <source>
        <dbReference type="PROSITE-ProRule" id="PRU00110"/>
    </source>
</evidence>
<feature type="transmembrane region" description="Helical" evidence="22">
    <location>
        <begin position="230"/>
        <end position="254"/>
    </location>
</feature>
<dbReference type="SUPFAM" id="SSF52172">
    <property type="entry name" value="CheY-like"/>
    <property type="match status" value="2"/>
</dbReference>
<evidence type="ECO:0000256" key="5">
    <source>
        <dbReference type="ARBA" id="ARBA00022553"/>
    </source>
</evidence>
<dbReference type="Gene3D" id="3.40.50.2300">
    <property type="match status" value="2"/>
</dbReference>
<feature type="transmembrane region" description="Helical" evidence="22">
    <location>
        <begin position="92"/>
        <end position="112"/>
    </location>
</feature>
<dbReference type="Pfam" id="PF02518">
    <property type="entry name" value="HATPase_c"/>
    <property type="match status" value="1"/>
</dbReference>
<dbReference type="Proteomes" id="UP000444316">
    <property type="component" value="Unassembled WGS sequence"/>
</dbReference>
<dbReference type="SMART" id="SM00448">
    <property type="entry name" value="REC"/>
    <property type="match status" value="2"/>
</dbReference>
<dbReference type="PROSITE" id="PS50112">
    <property type="entry name" value="PAS"/>
    <property type="match status" value="2"/>
</dbReference>
<dbReference type="InterPro" id="IPR005467">
    <property type="entry name" value="His_kinase_dom"/>
</dbReference>
<evidence type="ECO:0000256" key="10">
    <source>
        <dbReference type="ARBA" id="ARBA00022777"/>
    </source>
</evidence>
<keyword evidence="6" id="KW-0808">Transferase</keyword>